<dbReference type="EMBL" id="CADCVN010000959">
    <property type="protein sequence ID" value="CAA9510800.1"/>
    <property type="molecule type" value="Genomic_DNA"/>
</dbReference>
<sequence>MATPKTFNPSYFASKAWQDFVTAKLLLFSVPHNRHGIMVRPFSLPDFIRSVVTLPTDNHLSLGNLSRKKTRIRRRRSWFYPTMQKARRENSGYVIPKHSFTKGCRLPNSDRIRIRSVTNEGIIKPFPVPEIILLETNAAGEDHLSPAYTAGMYVLRRFGLF</sequence>
<evidence type="ECO:0000313" key="1">
    <source>
        <dbReference type="EMBL" id="CAA9510800.1"/>
    </source>
</evidence>
<protein>
    <submittedName>
        <fullName evidence="1">Uncharacterized protein</fullName>
    </submittedName>
</protein>
<accession>A0A6J4T0X7</accession>
<gene>
    <name evidence="1" type="ORF">AVDCRST_MAG96-2449</name>
</gene>
<name>A0A6J4T0X7_9BACT</name>
<reference evidence="1" key="1">
    <citation type="submission" date="2020-02" db="EMBL/GenBank/DDBJ databases">
        <authorList>
            <person name="Meier V. D."/>
        </authorList>
    </citation>
    <scope>NUCLEOTIDE SEQUENCE</scope>
    <source>
        <strain evidence="1">AVDCRST_MAG96</strain>
    </source>
</reference>
<organism evidence="1">
    <name type="scientific">uncultured Segetibacter sp</name>
    <dbReference type="NCBI Taxonomy" id="481133"/>
    <lineage>
        <taxon>Bacteria</taxon>
        <taxon>Pseudomonadati</taxon>
        <taxon>Bacteroidota</taxon>
        <taxon>Chitinophagia</taxon>
        <taxon>Chitinophagales</taxon>
        <taxon>Chitinophagaceae</taxon>
        <taxon>Segetibacter</taxon>
        <taxon>environmental samples</taxon>
    </lineage>
</organism>
<proteinExistence type="predicted"/>
<dbReference type="AlphaFoldDB" id="A0A6J4T0X7"/>